<keyword evidence="5" id="KW-0548">Nucleotidyltransferase</keyword>
<feature type="domain" description="Reverse transcriptase" evidence="2">
    <location>
        <begin position="530"/>
        <end position="690"/>
    </location>
</feature>
<dbReference type="Pfam" id="PF13456">
    <property type="entry name" value="RVT_3"/>
    <property type="match status" value="1"/>
</dbReference>
<dbReference type="EMBL" id="BKCJ010093707">
    <property type="protein sequence ID" value="GEX17901.1"/>
    <property type="molecule type" value="Genomic_DNA"/>
</dbReference>
<dbReference type="InterPro" id="IPR002156">
    <property type="entry name" value="RNaseH_domain"/>
</dbReference>
<dbReference type="Gene3D" id="3.30.420.10">
    <property type="entry name" value="Ribonuclease H-like superfamily/Ribonuclease H"/>
    <property type="match status" value="1"/>
</dbReference>
<dbReference type="PANTHER" id="PTHR24559">
    <property type="entry name" value="TRANSPOSON TY3-I GAG-POL POLYPROTEIN"/>
    <property type="match status" value="1"/>
</dbReference>
<dbReference type="InterPro" id="IPR043502">
    <property type="entry name" value="DNA/RNA_pol_sf"/>
</dbReference>
<dbReference type="CDD" id="cd09279">
    <property type="entry name" value="RNase_HI_like"/>
    <property type="match status" value="1"/>
</dbReference>
<feature type="domain" description="RNase H type-1" evidence="4">
    <location>
        <begin position="740"/>
        <end position="826"/>
    </location>
</feature>
<dbReference type="InterPro" id="IPR000477">
    <property type="entry name" value="RT_dom"/>
</dbReference>
<dbReference type="InterPro" id="IPR053134">
    <property type="entry name" value="RNA-dir_DNA_polymerase"/>
</dbReference>
<dbReference type="InterPro" id="IPR036397">
    <property type="entry name" value="RNaseH_sf"/>
</dbReference>
<dbReference type="Pfam" id="PF03732">
    <property type="entry name" value="Retrotrans_gag"/>
    <property type="match status" value="1"/>
</dbReference>
<dbReference type="GO" id="GO:0003676">
    <property type="term" value="F:nucleic acid binding"/>
    <property type="evidence" value="ECO:0007669"/>
    <property type="project" value="InterPro"/>
</dbReference>
<dbReference type="CDD" id="cd01647">
    <property type="entry name" value="RT_LTR"/>
    <property type="match status" value="1"/>
</dbReference>
<protein>
    <submittedName>
        <fullName evidence="5">Reverse transcriptase domain-containing protein</fullName>
    </submittedName>
</protein>
<sequence>MLTMNNHEQPAPSQPTSAVRNTVGKGKEPIPQDRGGLAFDAALREYCDKNYNQLLPIIAEKFNQKKGRNDKLKEVKARLNFEERSETSQFSESRTISTREYERRHRSRRSQALSESKDIEGGHWKSRSKKRKSSREEDDLSQLWAVAKIERWAMPTRCHMFNSTLTGNTRVWFDDLPAESTDIYDDLKKAFLKNYLQQKKCIKDLIELHNIKQRDGESTEDFMRMSKLESKDVKGAPEGEVANSSHERKKSFPLWKHQEGHNTDECMHLKKQIEEMPKAGKLSYLIKELKQKKWKGTTKGGKERRNLQEGQSISHPNEDEGIEGPIIIKAEIGGHCIHRMYVDGASASEILSPSPYNGIIGRSRVRKLQAVPSTAHKMLKLSVEERVITLKSNKLVPLECFMVSRPEGNLLATKKIVEEIVNMAINLEFPEQTVMIGLTLSEKGRNKLCDLLQCNLYIFAWKHADITGVPSHIAKHRLNIREGCPSVRQKKRGQAANRNQAIQEEARKLVEAGIMKEVHYHDWLSNPVMVKKHDGSWRMCIDFKDINKACSKDGYPLPEIEWKVESLCGFPFKCFLVAYKGYHQIQMATEDEEKTAFIASQGIFCYTKMPFGLRNAGATYQRRVDKAFHKQIDRNLEVYVDDLIIKSHKEDEIVRDIIETFKTFREINIKLNPKKCTFGVEDGMFLGYTVNTKGLKVCPDKLISELPMLAAPVKREELIVYLAAAKETRMEFTYALRFRFDATNNKAGYEALIAGLGIAEQIGVKNLQANVDSRLVANQLNRTYITKKADMIKYLEKVRTLIGNFQAFLIRQVPRSENKKVDELSKIASTSFSHLSK</sequence>
<feature type="domain" description="Retrotransposon gag" evidence="3">
    <location>
        <begin position="160"/>
        <end position="224"/>
    </location>
</feature>
<feature type="region of interest" description="Disordered" evidence="1">
    <location>
        <begin position="1"/>
        <end position="34"/>
    </location>
</feature>
<keyword evidence="5" id="KW-0808">Transferase</keyword>
<dbReference type="Gene3D" id="3.10.10.10">
    <property type="entry name" value="HIV Type 1 Reverse Transcriptase, subunit A, domain 1"/>
    <property type="match status" value="1"/>
</dbReference>
<feature type="compositionally biased region" description="Polar residues" evidence="1">
    <location>
        <begin position="87"/>
        <end position="96"/>
    </location>
</feature>
<dbReference type="GO" id="GO:0003964">
    <property type="term" value="F:RNA-directed DNA polymerase activity"/>
    <property type="evidence" value="ECO:0007669"/>
    <property type="project" value="UniProtKB-KW"/>
</dbReference>
<dbReference type="Gene3D" id="3.30.70.270">
    <property type="match status" value="1"/>
</dbReference>
<accession>A0A699H6E0</accession>
<dbReference type="PANTHER" id="PTHR24559:SF444">
    <property type="entry name" value="REVERSE TRANSCRIPTASE DOMAIN-CONTAINING PROTEIN"/>
    <property type="match status" value="1"/>
</dbReference>
<dbReference type="GO" id="GO:0004523">
    <property type="term" value="F:RNA-DNA hybrid ribonuclease activity"/>
    <property type="evidence" value="ECO:0007669"/>
    <property type="project" value="InterPro"/>
</dbReference>
<dbReference type="InterPro" id="IPR043128">
    <property type="entry name" value="Rev_trsase/Diguanyl_cyclase"/>
</dbReference>
<evidence type="ECO:0000259" key="4">
    <source>
        <dbReference type="Pfam" id="PF13456"/>
    </source>
</evidence>
<evidence type="ECO:0000256" key="1">
    <source>
        <dbReference type="SAM" id="MobiDB-lite"/>
    </source>
</evidence>
<organism evidence="5">
    <name type="scientific">Tanacetum cinerariifolium</name>
    <name type="common">Dalmatian daisy</name>
    <name type="synonym">Chrysanthemum cinerariifolium</name>
    <dbReference type="NCBI Taxonomy" id="118510"/>
    <lineage>
        <taxon>Eukaryota</taxon>
        <taxon>Viridiplantae</taxon>
        <taxon>Streptophyta</taxon>
        <taxon>Embryophyta</taxon>
        <taxon>Tracheophyta</taxon>
        <taxon>Spermatophyta</taxon>
        <taxon>Magnoliopsida</taxon>
        <taxon>eudicotyledons</taxon>
        <taxon>Gunneridae</taxon>
        <taxon>Pentapetalae</taxon>
        <taxon>asterids</taxon>
        <taxon>campanulids</taxon>
        <taxon>Asterales</taxon>
        <taxon>Asteraceae</taxon>
        <taxon>Asteroideae</taxon>
        <taxon>Anthemideae</taxon>
        <taxon>Anthemidinae</taxon>
        <taxon>Tanacetum</taxon>
    </lineage>
</organism>
<gene>
    <name evidence="5" type="ORF">Tci_289876</name>
</gene>
<comment type="caution">
    <text evidence="5">The sequence shown here is derived from an EMBL/GenBank/DDBJ whole genome shotgun (WGS) entry which is preliminary data.</text>
</comment>
<dbReference type="SUPFAM" id="SSF56672">
    <property type="entry name" value="DNA/RNA polymerases"/>
    <property type="match status" value="1"/>
</dbReference>
<evidence type="ECO:0000259" key="2">
    <source>
        <dbReference type="Pfam" id="PF00078"/>
    </source>
</evidence>
<feature type="region of interest" description="Disordered" evidence="1">
    <location>
        <begin position="84"/>
        <end position="133"/>
    </location>
</feature>
<dbReference type="AlphaFoldDB" id="A0A699H6E0"/>
<evidence type="ECO:0000313" key="5">
    <source>
        <dbReference type="EMBL" id="GEX17901.1"/>
    </source>
</evidence>
<keyword evidence="5" id="KW-0695">RNA-directed DNA polymerase</keyword>
<dbReference type="InterPro" id="IPR005162">
    <property type="entry name" value="Retrotrans_gag_dom"/>
</dbReference>
<dbReference type="Pfam" id="PF00078">
    <property type="entry name" value="RVT_1"/>
    <property type="match status" value="1"/>
</dbReference>
<name>A0A699H6E0_TANCI</name>
<feature type="region of interest" description="Disordered" evidence="1">
    <location>
        <begin position="295"/>
        <end position="320"/>
    </location>
</feature>
<reference evidence="5" key="1">
    <citation type="journal article" date="2019" name="Sci. Rep.">
        <title>Draft genome of Tanacetum cinerariifolium, the natural source of mosquito coil.</title>
        <authorList>
            <person name="Yamashiro T."/>
            <person name="Shiraishi A."/>
            <person name="Satake H."/>
            <person name="Nakayama K."/>
        </authorList>
    </citation>
    <scope>NUCLEOTIDE SEQUENCE</scope>
</reference>
<feature type="compositionally biased region" description="Basic residues" evidence="1">
    <location>
        <begin position="124"/>
        <end position="133"/>
    </location>
</feature>
<evidence type="ECO:0000259" key="3">
    <source>
        <dbReference type="Pfam" id="PF03732"/>
    </source>
</evidence>
<proteinExistence type="predicted"/>